<evidence type="ECO:0000313" key="3">
    <source>
        <dbReference type="Proteomes" id="UP001155110"/>
    </source>
</evidence>
<evidence type="ECO:0008006" key="4">
    <source>
        <dbReference type="Google" id="ProtNLM"/>
    </source>
</evidence>
<feature type="compositionally biased region" description="Basic and acidic residues" evidence="1">
    <location>
        <begin position="487"/>
        <end position="508"/>
    </location>
</feature>
<organism evidence="2 3">
    <name type="scientific">Salinibacter ruber</name>
    <dbReference type="NCBI Taxonomy" id="146919"/>
    <lineage>
        <taxon>Bacteria</taxon>
        <taxon>Pseudomonadati</taxon>
        <taxon>Rhodothermota</taxon>
        <taxon>Rhodothermia</taxon>
        <taxon>Rhodothermales</taxon>
        <taxon>Salinibacteraceae</taxon>
        <taxon>Salinibacter</taxon>
    </lineage>
</organism>
<feature type="region of interest" description="Disordered" evidence="1">
    <location>
        <begin position="1"/>
        <end position="176"/>
    </location>
</feature>
<reference evidence="2" key="1">
    <citation type="submission" date="2022-08" db="EMBL/GenBank/DDBJ databases">
        <title>Genomic Encyclopedia of Type Strains, Phase V (KMG-V): Genome sequencing to study the core and pangenomes of soil and plant-associated prokaryotes.</title>
        <authorList>
            <person name="Whitman W."/>
        </authorList>
    </citation>
    <scope>NUCLEOTIDE SEQUENCE</scope>
    <source>
        <strain evidence="2">SP3002</strain>
    </source>
</reference>
<dbReference type="AlphaFoldDB" id="A0AAW5P883"/>
<feature type="region of interest" description="Disordered" evidence="1">
    <location>
        <begin position="476"/>
        <end position="508"/>
    </location>
</feature>
<feature type="compositionally biased region" description="Acidic residues" evidence="1">
    <location>
        <begin position="124"/>
        <end position="139"/>
    </location>
</feature>
<feature type="compositionally biased region" description="Basic and acidic residues" evidence="1">
    <location>
        <begin position="295"/>
        <end position="307"/>
    </location>
</feature>
<gene>
    <name evidence="2" type="ORF">GGP99_001648</name>
</gene>
<accession>A0AAW5P883</accession>
<proteinExistence type="predicted"/>
<dbReference type="EMBL" id="JANTZM010000007">
    <property type="protein sequence ID" value="MCS4157684.1"/>
    <property type="molecule type" value="Genomic_DNA"/>
</dbReference>
<dbReference type="RefSeq" id="WP_259258202.1">
    <property type="nucleotide sequence ID" value="NZ_JANTZM010000007.1"/>
</dbReference>
<comment type="caution">
    <text evidence="2">The sequence shown here is derived from an EMBL/GenBank/DDBJ whole genome shotgun (WGS) entry which is preliminary data.</text>
</comment>
<feature type="compositionally biased region" description="Basic and acidic residues" evidence="1">
    <location>
        <begin position="213"/>
        <end position="254"/>
    </location>
</feature>
<feature type="compositionally biased region" description="Basic and acidic residues" evidence="1">
    <location>
        <begin position="553"/>
        <end position="565"/>
    </location>
</feature>
<name>A0AAW5P883_9BACT</name>
<feature type="region of interest" description="Disordered" evidence="1">
    <location>
        <begin position="211"/>
        <end position="344"/>
    </location>
</feature>
<protein>
    <recommendedName>
        <fullName evidence="4">Zinc-ribbon domain-containing protein</fullName>
    </recommendedName>
</protein>
<feature type="compositionally biased region" description="Basic and acidic residues" evidence="1">
    <location>
        <begin position="158"/>
        <end position="176"/>
    </location>
</feature>
<sequence length="584" mass="63275">MSFESSSKDQAESSAEKEASARSFRWVEKTAEPPQKALAQHAGQGPTTKRKHPAGAKSEKARQMLKKILMMKMLRAKQQRKQQEMQRAQGTSSSEESGGASEGSSSENGSSESGSSESGSADSSSEEDSSEESGDSGEDAAEKEAAKTCPHCGGEITEEGKCPKCGKEVSPEKEANLPDSYLLTDMAKAAAAEGAFRKVAEYEVVQGEGGWYVEKESTGERQNEEPHDTKEEARDHQKALHANVDDMGKEKEASSDCGCGEKTADDSSDSDPCWDGYEQIGMKTKNGKKVPNCVPKDDSKESAKTADDDSDPCWDGYKQVGMKTKDGNKVPNCVPKDDSEKNSSTYGTFARAFAPAGSPVYLPPETETGEKIARAYDQGKISEDEAIYLGALKKAMDKKADALSKTAAPGKVYGTGMMQKAKDALGDPDNRRLLAQGLLGAGLAAGPVASGISKAIDPIRERIRYNRMMELPGRDPKLIDDNMISDEGQRKSYGIEKDAPKEEANERARRQAFSILHEHAPQLTKTPVVARKIIDKNLTAGEPQELLRDAVRKGTDELERQEKRQRVSGNRSRSMMDAAKAIQP</sequence>
<feature type="compositionally biased region" description="Basic and acidic residues" evidence="1">
    <location>
        <begin position="1"/>
        <end position="31"/>
    </location>
</feature>
<evidence type="ECO:0000313" key="2">
    <source>
        <dbReference type="EMBL" id="MCS4157684.1"/>
    </source>
</evidence>
<dbReference type="Proteomes" id="UP001155110">
    <property type="component" value="Unassembled WGS sequence"/>
</dbReference>
<feature type="region of interest" description="Disordered" evidence="1">
    <location>
        <begin position="553"/>
        <end position="584"/>
    </location>
</feature>
<evidence type="ECO:0000256" key="1">
    <source>
        <dbReference type="SAM" id="MobiDB-lite"/>
    </source>
</evidence>
<feature type="compositionally biased region" description="Low complexity" evidence="1">
    <location>
        <begin position="85"/>
        <end position="123"/>
    </location>
</feature>